<keyword evidence="3" id="KW-1185">Reference proteome</keyword>
<protein>
    <recommendedName>
        <fullName evidence="4">DUF4864 domain-containing protein</fullName>
    </recommendedName>
</protein>
<gene>
    <name evidence="2" type="ORF">A1s21155_02345</name>
</gene>
<dbReference type="Proteomes" id="UP000217216">
    <property type="component" value="Chromosome"/>
</dbReference>
<dbReference type="RefSeq" id="WP_095696089.1">
    <property type="nucleotide sequence ID" value="NZ_CP016770.1"/>
</dbReference>
<evidence type="ECO:0008006" key="4">
    <source>
        <dbReference type="Google" id="ProtNLM"/>
    </source>
</evidence>
<dbReference type="AlphaFoldDB" id="A0AAD0E5P4"/>
<name>A0AAD0E5P4_9ACTN</name>
<accession>A0AAD0E5P4</accession>
<dbReference type="InterPro" id="IPR032347">
    <property type="entry name" value="DUF4864"/>
</dbReference>
<dbReference type="Pfam" id="PF16156">
    <property type="entry name" value="DUF4864"/>
    <property type="match status" value="1"/>
</dbReference>
<reference evidence="2 3" key="1">
    <citation type="submission" date="2016-07" db="EMBL/GenBank/DDBJ databases">
        <title>High microdiversification within the ubiquitous acI lineage of Actinobacteria.</title>
        <authorList>
            <person name="Neuenschwander S.M."/>
            <person name="Salcher M."/>
            <person name="Ghai R."/>
            <person name="Pernthaler J."/>
        </authorList>
    </citation>
    <scope>NUCLEOTIDE SEQUENCE [LARGE SCALE GENOMIC DNA]</scope>
    <source>
        <strain evidence="2">MMS-21-155</strain>
    </source>
</reference>
<proteinExistence type="predicted"/>
<evidence type="ECO:0000313" key="2">
    <source>
        <dbReference type="EMBL" id="ASY11825.1"/>
    </source>
</evidence>
<sequence>MRRNVIVCAIMALSLIPLQYSMAAPSLAGCSQTVNKGALAAIVGQSKALGRKDFGSAFAYATSDFRKNSSVAIFTQVIKMGFPYLLTASNIELTDCQRMNQFYYYQVSLNSQGSTFSLTYVLAPQSKTQSLKTNKTGFGIVAAMRNQAEIEDSPI</sequence>
<dbReference type="GeneID" id="300656989"/>
<feature type="chain" id="PRO_5042137724" description="DUF4864 domain-containing protein" evidence="1">
    <location>
        <begin position="24"/>
        <end position="155"/>
    </location>
</feature>
<evidence type="ECO:0000313" key="3">
    <source>
        <dbReference type="Proteomes" id="UP000217216"/>
    </source>
</evidence>
<dbReference type="KEGG" id="plak:A1s21155_02345"/>
<keyword evidence="1" id="KW-0732">Signal</keyword>
<dbReference type="PROSITE" id="PS51257">
    <property type="entry name" value="PROKAR_LIPOPROTEIN"/>
    <property type="match status" value="1"/>
</dbReference>
<feature type="signal peptide" evidence="1">
    <location>
        <begin position="1"/>
        <end position="23"/>
    </location>
</feature>
<dbReference type="EMBL" id="CP016770">
    <property type="protein sequence ID" value="ASY11825.1"/>
    <property type="molecule type" value="Genomic_DNA"/>
</dbReference>
<organism evidence="2 3">
    <name type="scientific">Candidatus Planktophila dulcis</name>
    <dbReference type="NCBI Taxonomy" id="1884914"/>
    <lineage>
        <taxon>Bacteria</taxon>
        <taxon>Bacillati</taxon>
        <taxon>Actinomycetota</taxon>
        <taxon>Actinomycetes</taxon>
        <taxon>Candidatus Nanopelagicales</taxon>
        <taxon>Candidatus Nanopelagicaceae</taxon>
        <taxon>Candidatus Planktophila</taxon>
    </lineage>
</organism>
<evidence type="ECO:0000256" key="1">
    <source>
        <dbReference type="SAM" id="SignalP"/>
    </source>
</evidence>